<keyword evidence="5 6" id="KW-1015">Disulfide bond</keyword>
<dbReference type="InterPro" id="IPR006619">
    <property type="entry name" value="PGRP_domain_met/bac"/>
</dbReference>
<dbReference type="SUPFAM" id="SSF55846">
    <property type="entry name" value="N-acetylmuramoyl-L-alanine amidase-like"/>
    <property type="match status" value="1"/>
</dbReference>
<evidence type="ECO:0000259" key="7">
    <source>
        <dbReference type="SMART" id="SM00644"/>
    </source>
</evidence>
<feature type="domain" description="N-acetylmuramoyl-L-alanine amidase" evidence="7">
    <location>
        <begin position="14"/>
        <end position="153"/>
    </location>
</feature>
<dbReference type="FunFam" id="3.40.80.10:FF:000001">
    <property type="entry name" value="Peptidoglycan recognition protein 1"/>
    <property type="match status" value="1"/>
</dbReference>
<evidence type="ECO:0000256" key="4">
    <source>
        <dbReference type="ARBA" id="ARBA00022859"/>
    </source>
</evidence>
<protein>
    <recommendedName>
        <fullName evidence="11">Peptidoglycan-recognition protein</fullName>
    </recommendedName>
</protein>
<feature type="domain" description="Peptidoglycan recognition protein family" evidence="8">
    <location>
        <begin position="3"/>
        <end position="146"/>
    </location>
</feature>
<evidence type="ECO:0000256" key="3">
    <source>
        <dbReference type="ARBA" id="ARBA00022729"/>
    </source>
</evidence>
<evidence type="ECO:0000313" key="10">
    <source>
        <dbReference type="Proteomes" id="UP000678393"/>
    </source>
</evidence>
<reference evidence="9" key="1">
    <citation type="submission" date="2021-04" db="EMBL/GenBank/DDBJ databases">
        <authorList>
            <consortium name="Molecular Ecology Group"/>
        </authorList>
    </citation>
    <scope>NUCLEOTIDE SEQUENCE</scope>
</reference>
<evidence type="ECO:0008006" key="11">
    <source>
        <dbReference type="Google" id="ProtNLM"/>
    </source>
</evidence>
<proteinExistence type="inferred from homology"/>
<dbReference type="Gene3D" id="3.40.80.10">
    <property type="entry name" value="Peptidoglycan recognition protein-like"/>
    <property type="match status" value="1"/>
</dbReference>
<name>A0A8S3Z9B8_9EUPU</name>
<dbReference type="OrthoDB" id="10001926at2759"/>
<organism evidence="9 10">
    <name type="scientific">Candidula unifasciata</name>
    <dbReference type="NCBI Taxonomy" id="100452"/>
    <lineage>
        <taxon>Eukaryota</taxon>
        <taxon>Metazoa</taxon>
        <taxon>Spiralia</taxon>
        <taxon>Lophotrochozoa</taxon>
        <taxon>Mollusca</taxon>
        <taxon>Gastropoda</taxon>
        <taxon>Heterobranchia</taxon>
        <taxon>Euthyneura</taxon>
        <taxon>Panpulmonata</taxon>
        <taxon>Eupulmonata</taxon>
        <taxon>Stylommatophora</taxon>
        <taxon>Helicina</taxon>
        <taxon>Helicoidea</taxon>
        <taxon>Geomitridae</taxon>
        <taxon>Candidula</taxon>
    </lineage>
</organism>
<dbReference type="PANTHER" id="PTHR11022">
    <property type="entry name" value="PEPTIDOGLYCAN RECOGNITION PROTEIN"/>
    <property type="match status" value="1"/>
</dbReference>
<dbReference type="GO" id="GO:0045087">
    <property type="term" value="P:innate immune response"/>
    <property type="evidence" value="ECO:0007669"/>
    <property type="project" value="UniProtKB-KW"/>
</dbReference>
<dbReference type="SMART" id="SM00644">
    <property type="entry name" value="Ami_2"/>
    <property type="match status" value="1"/>
</dbReference>
<evidence type="ECO:0000256" key="1">
    <source>
        <dbReference type="ARBA" id="ARBA00007553"/>
    </source>
</evidence>
<evidence type="ECO:0000259" key="8">
    <source>
        <dbReference type="SMART" id="SM00701"/>
    </source>
</evidence>
<evidence type="ECO:0000256" key="2">
    <source>
        <dbReference type="ARBA" id="ARBA00022588"/>
    </source>
</evidence>
<dbReference type="AlphaFoldDB" id="A0A8S3Z9B8"/>
<dbReference type="InterPro" id="IPR015510">
    <property type="entry name" value="PGRP"/>
</dbReference>
<feature type="disulfide bond" evidence="6">
    <location>
        <begin position="40"/>
        <end position="46"/>
    </location>
</feature>
<keyword evidence="4" id="KW-0391">Immunity</keyword>
<dbReference type="EMBL" id="CAJHNH020001774">
    <property type="protein sequence ID" value="CAG5124390.1"/>
    <property type="molecule type" value="Genomic_DNA"/>
</dbReference>
<accession>A0A8S3Z9B8</accession>
<keyword evidence="3" id="KW-0732">Signal</keyword>
<gene>
    <name evidence="9" type="ORF">CUNI_LOCUS9948</name>
</gene>
<feature type="disulfide bond" evidence="6">
    <location>
        <begin position="2"/>
        <end position="126"/>
    </location>
</feature>
<evidence type="ECO:0000313" key="9">
    <source>
        <dbReference type="EMBL" id="CAG5124390.1"/>
    </source>
</evidence>
<dbReference type="PIRSF" id="PIRSF037945">
    <property type="entry name" value="PGRPs"/>
    <property type="match status" value="1"/>
</dbReference>
<dbReference type="SMART" id="SM00701">
    <property type="entry name" value="PGRP"/>
    <property type="match status" value="1"/>
</dbReference>
<evidence type="ECO:0000256" key="6">
    <source>
        <dbReference type="PIRSR" id="PIRSR037945-1"/>
    </source>
</evidence>
<sequence length="166" mass="18439">ACPNIISRAEWGARPSKSIEYLSSQPVAYAFIHHSAGKECFNQTDCAAVVRGYQDFHMDTREWDDIGYSYVIGGDGTVFEGRGWDRVGAHTLSYNRVGLGFCLAGNFMTHLPTVIQMDTAKKLIACGVSLGKISSNYTLRGHRDMVPTTSCPGDLFYSLIQTWDHY</sequence>
<dbReference type="GO" id="GO:0042834">
    <property type="term" value="F:peptidoglycan binding"/>
    <property type="evidence" value="ECO:0007669"/>
    <property type="project" value="InterPro"/>
</dbReference>
<dbReference type="CDD" id="cd06583">
    <property type="entry name" value="PGRP"/>
    <property type="match status" value="1"/>
</dbReference>
<dbReference type="InterPro" id="IPR002502">
    <property type="entry name" value="Amidase_domain"/>
</dbReference>
<keyword evidence="2" id="KW-0399">Innate immunity</keyword>
<evidence type="ECO:0000256" key="5">
    <source>
        <dbReference type="ARBA" id="ARBA00023157"/>
    </source>
</evidence>
<dbReference type="GO" id="GO:0009253">
    <property type="term" value="P:peptidoglycan catabolic process"/>
    <property type="evidence" value="ECO:0007669"/>
    <property type="project" value="InterPro"/>
</dbReference>
<keyword evidence="10" id="KW-1185">Reference proteome</keyword>
<comment type="similarity">
    <text evidence="1">Belongs to the N-acetylmuramoyl-L-alanine amidase 2 family.</text>
</comment>
<dbReference type="InterPro" id="IPR017331">
    <property type="entry name" value="Peptidoglycan_recognition"/>
</dbReference>
<feature type="non-terminal residue" evidence="9">
    <location>
        <position position="1"/>
    </location>
</feature>
<dbReference type="GO" id="GO:0008270">
    <property type="term" value="F:zinc ion binding"/>
    <property type="evidence" value="ECO:0007669"/>
    <property type="project" value="InterPro"/>
</dbReference>
<dbReference type="Pfam" id="PF01510">
    <property type="entry name" value="Amidase_2"/>
    <property type="match status" value="1"/>
</dbReference>
<dbReference type="InterPro" id="IPR036505">
    <property type="entry name" value="Amidase/PGRP_sf"/>
</dbReference>
<dbReference type="GO" id="GO:0008745">
    <property type="term" value="F:N-acetylmuramoyl-L-alanine amidase activity"/>
    <property type="evidence" value="ECO:0007669"/>
    <property type="project" value="InterPro"/>
</dbReference>
<dbReference type="PANTHER" id="PTHR11022:SF41">
    <property type="entry name" value="PEPTIDOGLYCAN-RECOGNITION PROTEIN LC-RELATED"/>
    <property type="match status" value="1"/>
</dbReference>
<dbReference type="Proteomes" id="UP000678393">
    <property type="component" value="Unassembled WGS sequence"/>
</dbReference>
<comment type="caution">
    <text evidence="9">The sequence shown here is derived from an EMBL/GenBank/DDBJ whole genome shotgun (WGS) entry which is preliminary data.</text>
</comment>